<comment type="caution">
    <text evidence="1">The sequence shown here is derived from an EMBL/GenBank/DDBJ whole genome shotgun (WGS) entry which is preliminary data.</text>
</comment>
<gene>
    <name evidence="1" type="ORF">DWB61_12340</name>
</gene>
<protein>
    <submittedName>
        <fullName evidence="1">Transporter</fullName>
    </submittedName>
</protein>
<accession>A0A425XZ90</accession>
<proteinExistence type="predicted"/>
<keyword evidence="2" id="KW-1185">Reference proteome</keyword>
<name>A0A425XZ90_9BACT</name>
<dbReference type="Pfam" id="PF13557">
    <property type="entry name" value="Phenol_MetA_deg"/>
    <property type="match status" value="1"/>
</dbReference>
<dbReference type="InterPro" id="IPR025737">
    <property type="entry name" value="FApF"/>
</dbReference>
<dbReference type="EMBL" id="QQWG01000012">
    <property type="protein sequence ID" value="RRG20525.1"/>
    <property type="molecule type" value="Genomic_DNA"/>
</dbReference>
<sequence>MMNKIYTLLFALMIFNLGLKAQTIVTDRPDQTESSSTVPLKSLQIESGILFGNYENGLIKQTLIPSTLLRYGLTKDIELRFVEQFENIKNDVSSQNEFGISDLEIGTKIQLLKKEGINTEIAFLSHLILPTGSKGLTNDKYGTVNKLAISHKINDKLGLGYNVGYNNMGEGKGDLTYSVALGIGLGEKFGTYVELYGEHAEFSNWETNFDSGLTYLIKDNLQLDVSFGLGLNHDMHYFALGCSWNIGKI</sequence>
<evidence type="ECO:0000313" key="2">
    <source>
        <dbReference type="Proteomes" id="UP000285794"/>
    </source>
</evidence>
<dbReference type="Proteomes" id="UP000285794">
    <property type="component" value="Unassembled WGS sequence"/>
</dbReference>
<reference evidence="1 2" key="1">
    <citation type="submission" date="2018-07" db="EMBL/GenBank/DDBJ databases">
        <title>Draft genome sequence of Ancylomarina sp. M1P.</title>
        <authorList>
            <person name="Yadav S."/>
            <person name="Villanueva L."/>
            <person name="Damste J.S.S."/>
        </authorList>
    </citation>
    <scope>NUCLEOTIDE SEQUENCE [LARGE SCALE GENOMIC DNA]</scope>
    <source>
        <strain evidence="1 2">M1P</strain>
    </source>
</reference>
<dbReference type="AlphaFoldDB" id="A0A425XZ90"/>
<organism evidence="1 2">
    <name type="scientific">Ancylomarina euxinus</name>
    <dbReference type="NCBI Taxonomy" id="2283627"/>
    <lineage>
        <taxon>Bacteria</taxon>
        <taxon>Pseudomonadati</taxon>
        <taxon>Bacteroidota</taxon>
        <taxon>Bacteroidia</taxon>
        <taxon>Marinilabiliales</taxon>
        <taxon>Marinifilaceae</taxon>
        <taxon>Ancylomarina</taxon>
    </lineage>
</organism>
<evidence type="ECO:0000313" key="1">
    <source>
        <dbReference type="EMBL" id="RRG20525.1"/>
    </source>
</evidence>